<organism evidence="2">
    <name type="scientific">uncultured Nocardioidaceae bacterium</name>
    <dbReference type="NCBI Taxonomy" id="253824"/>
    <lineage>
        <taxon>Bacteria</taxon>
        <taxon>Bacillati</taxon>
        <taxon>Actinomycetota</taxon>
        <taxon>Actinomycetes</taxon>
        <taxon>Propionibacteriales</taxon>
        <taxon>Nocardioidaceae</taxon>
        <taxon>environmental samples</taxon>
    </lineage>
</organism>
<sequence>ADRPRSGTGRLRLRLARGGAAGLAAGRPGSRTAGAALPSGSRGSRRRRGRRTGRHGEEATGSSHQSHASHAVGL</sequence>
<reference evidence="2" key="1">
    <citation type="submission" date="2020-02" db="EMBL/GenBank/DDBJ databases">
        <authorList>
            <person name="Meier V. D."/>
        </authorList>
    </citation>
    <scope>NUCLEOTIDE SEQUENCE</scope>
    <source>
        <strain evidence="2">AVDCRST_MAG47</strain>
    </source>
</reference>
<dbReference type="AlphaFoldDB" id="A0A6J4NAD8"/>
<dbReference type="EMBL" id="CADCUK010000138">
    <property type="protein sequence ID" value="CAA9379641.1"/>
    <property type="molecule type" value="Genomic_DNA"/>
</dbReference>
<feature type="compositionally biased region" description="Basic residues" evidence="1">
    <location>
        <begin position="43"/>
        <end position="53"/>
    </location>
</feature>
<feature type="region of interest" description="Disordered" evidence="1">
    <location>
        <begin position="1"/>
        <end position="74"/>
    </location>
</feature>
<gene>
    <name evidence="2" type="ORF">AVDCRST_MAG47-2048</name>
</gene>
<evidence type="ECO:0000256" key="1">
    <source>
        <dbReference type="SAM" id="MobiDB-lite"/>
    </source>
</evidence>
<feature type="non-terminal residue" evidence="2">
    <location>
        <position position="1"/>
    </location>
</feature>
<name>A0A6J4NAD8_9ACTN</name>
<accession>A0A6J4NAD8</accession>
<evidence type="ECO:0000313" key="2">
    <source>
        <dbReference type="EMBL" id="CAA9379641.1"/>
    </source>
</evidence>
<feature type="non-terminal residue" evidence="2">
    <location>
        <position position="74"/>
    </location>
</feature>
<protein>
    <submittedName>
        <fullName evidence="2">Uncharacterized protein</fullName>
    </submittedName>
</protein>
<feature type="compositionally biased region" description="Low complexity" evidence="1">
    <location>
        <begin position="16"/>
        <end position="27"/>
    </location>
</feature>
<proteinExistence type="predicted"/>